<comment type="caution">
    <text evidence="6">The sequence shown here is derived from an EMBL/GenBank/DDBJ whole genome shotgun (WGS) entry which is preliminary data.</text>
</comment>
<feature type="domain" description="Leucine-binding protein" evidence="5">
    <location>
        <begin position="35"/>
        <end position="413"/>
    </location>
</feature>
<sequence length="433" mass="43783">MIRKTGLAVFGMAGFLLAGCAHETTKPEATEAGHKVGVLLPLSGPNASLGHELLAGAQLALSATSSAQGVAVPQMDVRDTAGSGGAAAAAAAAISAGDTLLLGPLTAGDTAAAAPGALSAGVPVLAFTSDISQAHPGVWVMGITPEDQVQRLVFLAHQEGRTRFAALLPDNPLGRAMGAGLKAACLEQGLPSPVVVYHIASAASIKMTAHELTAYDSRLAQAQGGAGETAPVQAEPAVTDSAGENNSSLPADLAAALRPDAEATPAEQKLQLPAPPFDALLLGDTGAGLRMVIDALNETQVAAPSVRILGPGLWSAFATKLGALRGAWYAAPDPASRQGFVNQFMARNHHMPRPLADLSYDAANIAKTVSQIAPSGYPVNILTRSEGFNGVDGPITLLPNGRTRRDLGVFEVIGNGSPAKLIAPSAVKTGISG</sequence>
<evidence type="ECO:0000313" key="6">
    <source>
        <dbReference type="EMBL" id="MCX2563999.1"/>
    </source>
</evidence>
<dbReference type="InterPro" id="IPR028081">
    <property type="entry name" value="Leu-bd"/>
</dbReference>
<dbReference type="Proteomes" id="UP001301152">
    <property type="component" value="Unassembled WGS sequence"/>
</dbReference>
<feature type="signal peptide" evidence="4">
    <location>
        <begin position="1"/>
        <end position="23"/>
    </location>
</feature>
<evidence type="ECO:0000256" key="3">
    <source>
        <dbReference type="ARBA" id="ARBA00022970"/>
    </source>
</evidence>
<keyword evidence="7" id="KW-1185">Reference proteome</keyword>
<dbReference type="PANTHER" id="PTHR30483:SF6">
    <property type="entry name" value="PERIPLASMIC BINDING PROTEIN OF ABC TRANSPORTER FOR NATURAL AMINO ACIDS"/>
    <property type="match status" value="1"/>
</dbReference>
<gene>
    <name evidence="6" type="ORF">OQ497_08515</name>
</gene>
<dbReference type="PROSITE" id="PS51257">
    <property type="entry name" value="PROKAR_LIPOPROTEIN"/>
    <property type="match status" value="1"/>
</dbReference>
<keyword evidence="3" id="KW-0813">Transport</keyword>
<dbReference type="EMBL" id="JAPIUZ010000003">
    <property type="protein sequence ID" value="MCX2563999.1"/>
    <property type="molecule type" value="Genomic_DNA"/>
</dbReference>
<evidence type="ECO:0000259" key="5">
    <source>
        <dbReference type="Pfam" id="PF13458"/>
    </source>
</evidence>
<evidence type="ECO:0000256" key="1">
    <source>
        <dbReference type="ARBA" id="ARBA00010062"/>
    </source>
</evidence>
<dbReference type="SUPFAM" id="SSF53822">
    <property type="entry name" value="Periplasmic binding protein-like I"/>
    <property type="match status" value="1"/>
</dbReference>
<name>A0ABT3QFE0_9PROT</name>
<evidence type="ECO:0000313" key="7">
    <source>
        <dbReference type="Proteomes" id="UP001301152"/>
    </source>
</evidence>
<organism evidence="6 7">
    <name type="scientific">Acetobacter thailandicus</name>
    <dbReference type="NCBI Taxonomy" id="1502842"/>
    <lineage>
        <taxon>Bacteria</taxon>
        <taxon>Pseudomonadati</taxon>
        <taxon>Pseudomonadota</taxon>
        <taxon>Alphaproteobacteria</taxon>
        <taxon>Acetobacterales</taxon>
        <taxon>Acetobacteraceae</taxon>
        <taxon>Acetobacter</taxon>
    </lineage>
</organism>
<dbReference type="Gene3D" id="3.40.50.2300">
    <property type="match status" value="3"/>
</dbReference>
<feature type="chain" id="PRO_5047255094" evidence="4">
    <location>
        <begin position="24"/>
        <end position="433"/>
    </location>
</feature>
<dbReference type="InterPro" id="IPR051010">
    <property type="entry name" value="BCAA_transport"/>
</dbReference>
<protein>
    <submittedName>
        <fullName evidence="6">Penicillin-binding protein activator</fullName>
    </submittedName>
</protein>
<proteinExistence type="inferred from homology"/>
<dbReference type="InterPro" id="IPR028082">
    <property type="entry name" value="Peripla_BP_I"/>
</dbReference>
<accession>A0ABT3QFE0</accession>
<reference evidence="6 7" key="1">
    <citation type="submission" date="2022-11" db="EMBL/GenBank/DDBJ databases">
        <title>Genome sequencing of Acetobacter type strain.</title>
        <authorList>
            <person name="Heo J."/>
            <person name="Lee D."/>
            <person name="Han B.-H."/>
            <person name="Hong S.-B."/>
            <person name="Kwon S.-W."/>
        </authorList>
    </citation>
    <scope>NUCLEOTIDE SEQUENCE [LARGE SCALE GENOMIC DNA]</scope>
    <source>
        <strain evidence="6 7">KACC 21253</strain>
    </source>
</reference>
<evidence type="ECO:0000256" key="2">
    <source>
        <dbReference type="ARBA" id="ARBA00022729"/>
    </source>
</evidence>
<dbReference type="Pfam" id="PF13458">
    <property type="entry name" value="Peripla_BP_6"/>
    <property type="match status" value="1"/>
</dbReference>
<keyword evidence="3" id="KW-0029">Amino-acid transport</keyword>
<keyword evidence="2 4" id="KW-0732">Signal</keyword>
<comment type="similarity">
    <text evidence="1">Belongs to the leucine-binding protein family.</text>
</comment>
<dbReference type="PANTHER" id="PTHR30483">
    <property type="entry name" value="LEUCINE-SPECIFIC-BINDING PROTEIN"/>
    <property type="match status" value="1"/>
</dbReference>
<dbReference type="CDD" id="cd06339">
    <property type="entry name" value="PBP1_YraM_LppC_lipoprotein-like"/>
    <property type="match status" value="1"/>
</dbReference>
<evidence type="ECO:0000256" key="4">
    <source>
        <dbReference type="SAM" id="SignalP"/>
    </source>
</evidence>